<dbReference type="Proteomes" id="UP001141434">
    <property type="component" value="Unassembled WGS sequence"/>
</dbReference>
<evidence type="ECO:0000259" key="4">
    <source>
        <dbReference type="Pfam" id="PF00561"/>
    </source>
</evidence>
<dbReference type="GO" id="GO:0072330">
    <property type="term" value="P:monocarboxylic acid biosynthetic process"/>
    <property type="evidence" value="ECO:0007669"/>
    <property type="project" value="UniProtKB-ARBA"/>
</dbReference>
<dbReference type="RefSeq" id="XP_056510863.1">
    <property type="nucleotide sequence ID" value="XM_056655250.1"/>
</dbReference>
<dbReference type="GeneID" id="81394418"/>
<dbReference type="Pfam" id="PF08386">
    <property type="entry name" value="Abhydrolase_4"/>
    <property type="match status" value="1"/>
</dbReference>
<keyword evidence="2" id="KW-0378">Hydrolase</keyword>
<proteinExistence type="inferred from homology"/>
<dbReference type="PANTHER" id="PTHR43248">
    <property type="entry name" value="2-SUCCINYL-6-HYDROXY-2,4-CYCLOHEXADIENE-1-CARBOXYLATE SYNTHASE"/>
    <property type="match status" value="1"/>
</dbReference>
<dbReference type="PANTHER" id="PTHR43248:SF30">
    <property type="entry name" value="AB HYDROLASE-1 DOMAIN-CONTAINING PROTEIN"/>
    <property type="match status" value="1"/>
</dbReference>
<dbReference type="InterPro" id="IPR000073">
    <property type="entry name" value="AB_hydrolase_1"/>
</dbReference>
<reference evidence="6" key="1">
    <citation type="submission" date="2022-11" db="EMBL/GenBank/DDBJ databases">
        <authorList>
            <person name="Petersen C."/>
        </authorList>
    </citation>
    <scope>NUCLEOTIDE SEQUENCE</scope>
    <source>
        <strain evidence="6">IBT 34128</strain>
    </source>
</reference>
<gene>
    <name evidence="6" type="ORF">NUU61_004668</name>
</gene>
<name>A0A9W9K7T5_9EURO</name>
<feature type="domain" description="Peptidase S33 tripeptidyl aminopeptidase-like C-terminal" evidence="5">
    <location>
        <begin position="386"/>
        <end position="480"/>
    </location>
</feature>
<evidence type="ECO:0000313" key="6">
    <source>
        <dbReference type="EMBL" id="KAJ5095312.1"/>
    </source>
</evidence>
<organism evidence="6 7">
    <name type="scientific">Penicillium alfredii</name>
    <dbReference type="NCBI Taxonomy" id="1506179"/>
    <lineage>
        <taxon>Eukaryota</taxon>
        <taxon>Fungi</taxon>
        <taxon>Dikarya</taxon>
        <taxon>Ascomycota</taxon>
        <taxon>Pezizomycotina</taxon>
        <taxon>Eurotiomycetes</taxon>
        <taxon>Eurotiomycetidae</taxon>
        <taxon>Eurotiales</taxon>
        <taxon>Aspergillaceae</taxon>
        <taxon>Penicillium</taxon>
    </lineage>
</organism>
<feature type="chain" id="PRO_5040817953" description="AB hydrolase-1 domain-containing protein" evidence="3">
    <location>
        <begin position="23"/>
        <end position="484"/>
    </location>
</feature>
<evidence type="ECO:0008006" key="8">
    <source>
        <dbReference type="Google" id="ProtNLM"/>
    </source>
</evidence>
<dbReference type="InterPro" id="IPR051601">
    <property type="entry name" value="Serine_prot/Carboxylest_S33"/>
</dbReference>
<evidence type="ECO:0000256" key="2">
    <source>
        <dbReference type="ARBA" id="ARBA00022801"/>
    </source>
</evidence>
<feature type="domain" description="AB hydrolase-1" evidence="4">
    <location>
        <begin position="78"/>
        <end position="237"/>
    </location>
</feature>
<dbReference type="SUPFAM" id="SSF53474">
    <property type="entry name" value="alpha/beta-Hydrolases"/>
    <property type="match status" value="1"/>
</dbReference>
<feature type="signal peptide" evidence="3">
    <location>
        <begin position="1"/>
        <end position="22"/>
    </location>
</feature>
<evidence type="ECO:0000256" key="3">
    <source>
        <dbReference type="SAM" id="SignalP"/>
    </source>
</evidence>
<accession>A0A9W9K7T5</accession>
<dbReference type="InterPro" id="IPR013595">
    <property type="entry name" value="Pept_S33_TAP-like_C"/>
</dbReference>
<evidence type="ECO:0000313" key="7">
    <source>
        <dbReference type="Proteomes" id="UP001141434"/>
    </source>
</evidence>
<comment type="similarity">
    <text evidence="1">Belongs to the peptidase S33 family.</text>
</comment>
<keyword evidence="7" id="KW-1185">Reference proteome</keyword>
<dbReference type="OrthoDB" id="425534at2759"/>
<evidence type="ECO:0000256" key="1">
    <source>
        <dbReference type="ARBA" id="ARBA00010088"/>
    </source>
</evidence>
<dbReference type="Pfam" id="PF00561">
    <property type="entry name" value="Abhydrolase_1"/>
    <property type="match status" value="1"/>
</dbReference>
<dbReference type="AlphaFoldDB" id="A0A9W9K7T5"/>
<sequence>MFLSRLFSSTLVLSTLLGIAHAGQTPSTGPITWKKVTAEFDRGELSVPIDWNKPSGENVTLGMLRFKATNQSKKLGSLFFNPGGPGYNATMYVMAAKEAFPVLYEYFDIIGLDPRGVGLSSPIKCDPDIYNERVSPYPTTNSGLDALVKKYKSLGESCLKKSGSLVKHMDSVSVAKDLEAIRAALGDGKLNYLGLSYGTLIGAMYAELYPHNIRAMALDGNMDHSVTPTADLMAKASAYETELVRFSEWCVLNSTCPLKDTDPLHLFDELVAQGNKKPIPAPGCKISGTCRENVTGEELQENSGKWLWFKYGVGQFETSWTDFAFALLQAKEGNATLLSTSLAEGPSSNSFQSTMIHCGDWAHPKNSLADVKYKQQLTAALTPHTGSTADSSNQCIGWPFPQQNKEHTANIHGTPRILLTNAQYDPSTSYISANGLQQQISNSTLLTRKGDGHTSYFQYGETSRAISSYLIRLTVPEPNTVLDS</sequence>
<dbReference type="EMBL" id="JAPMSZ010000007">
    <property type="protein sequence ID" value="KAJ5095312.1"/>
    <property type="molecule type" value="Genomic_DNA"/>
</dbReference>
<keyword evidence="3" id="KW-0732">Signal</keyword>
<comment type="caution">
    <text evidence="6">The sequence shown here is derived from an EMBL/GenBank/DDBJ whole genome shotgun (WGS) entry which is preliminary data.</text>
</comment>
<evidence type="ECO:0000259" key="5">
    <source>
        <dbReference type="Pfam" id="PF08386"/>
    </source>
</evidence>
<dbReference type="Gene3D" id="3.40.50.1820">
    <property type="entry name" value="alpha/beta hydrolase"/>
    <property type="match status" value="1"/>
</dbReference>
<dbReference type="InterPro" id="IPR029058">
    <property type="entry name" value="AB_hydrolase_fold"/>
</dbReference>
<protein>
    <recommendedName>
        <fullName evidence="8">AB hydrolase-1 domain-containing protein</fullName>
    </recommendedName>
</protein>
<dbReference type="GO" id="GO:0016787">
    <property type="term" value="F:hydrolase activity"/>
    <property type="evidence" value="ECO:0007669"/>
    <property type="project" value="UniProtKB-KW"/>
</dbReference>
<reference evidence="6" key="2">
    <citation type="journal article" date="2023" name="IMA Fungus">
        <title>Comparative genomic study of the Penicillium genus elucidates a diverse pangenome and 15 lateral gene transfer events.</title>
        <authorList>
            <person name="Petersen C."/>
            <person name="Sorensen T."/>
            <person name="Nielsen M.R."/>
            <person name="Sondergaard T.E."/>
            <person name="Sorensen J.L."/>
            <person name="Fitzpatrick D.A."/>
            <person name="Frisvad J.C."/>
            <person name="Nielsen K.L."/>
        </authorList>
    </citation>
    <scope>NUCLEOTIDE SEQUENCE</scope>
    <source>
        <strain evidence="6">IBT 34128</strain>
    </source>
</reference>
<dbReference type="GO" id="GO:0017000">
    <property type="term" value="P:antibiotic biosynthetic process"/>
    <property type="evidence" value="ECO:0007669"/>
    <property type="project" value="UniProtKB-ARBA"/>
</dbReference>